<gene>
    <name evidence="2" type="ORF">NCTC10283_01948</name>
</gene>
<proteinExistence type="predicted"/>
<organism evidence="2 3">
    <name type="scientific">Alysiella crassa</name>
    <dbReference type="NCBI Taxonomy" id="153491"/>
    <lineage>
        <taxon>Bacteria</taxon>
        <taxon>Pseudomonadati</taxon>
        <taxon>Pseudomonadota</taxon>
        <taxon>Betaproteobacteria</taxon>
        <taxon>Neisseriales</taxon>
        <taxon>Neisseriaceae</taxon>
        <taxon>Alysiella</taxon>
    </lineage>
</organism>
<dbReference type="OrthoDB" id="9134540at2"/>
<evidence type="ECO:0000313" key="2">
    <source>
        <dbReference type="EMBL" id="SSY80389.1"/>
    </source>
</evidence>
<evidence type="ECO:0000313" key="3">
    <source>
        <dbReference type="Proteomes" id="UP000254209"/>
    </source>
</evidence>
<evidence type="ECO:0000256" key="1">
    <source>
        <dbReference type="SAM" id="Phobius"/>
    </source>
</evidence>
<dbReference type="EMBL" id="UFSO01000003">
    <property type="protein sequence ID" value="SSY80389.1"/>
    <property type="molecule type" value="Genomic_DNA"/>
</dbReference>
<keyword evidence="1" id="KW-1133">Transmembrane helix</keyword>
<feature type="transmembrane region" description="Helical" evidence="1">
    <location>
        <begin position="47"/>
        <end position="72"/>
    </location>
</feature>
<dbReference type="Pfam" id="PF04306">
    <property type="entry name" value="DUF456"/>
    <property type="match status" value="1"/>
</dbReference>
<dbReference type="Proteomes" id="UP000254209">
    <property type="component" value="Unassembled WGS sequence"/>
</dbReference>
<keyword evidence="3" id="KW-1185">Reference proteome</keyword>
<dbReference type="RefSeq" id="WP_034292570.1">
    <property type="nucleotide sequence ID" value="NZ_CP091519.2"/>
</dbReference>
<sequence>MTIFLMIVAIVCLLIGMAGTVYPVIPALPVMFGGAWLLAYAGDYGVMASGSLITLGVVAAFGFAMDFVASLLGAKYTGASKQALWGTLIGGVVGAFFGIIGLIFAPLIGAAVGEFIAKRDLLTASKVGLGTFIGFIIGTVAKIGAALAMVLIILWQYAVYWFQAA</sequence>
<dbReference type="PANTHER" id="PTHR39165:SF1">
    <property type="entry name" value="DUF456 DOMAIN-CONTAINING PROTEIN"/>
    <property type="match status" value="1"/>
</dbReference>
<accession>A0A376BTZ1</accession>
<feature type="transmembrane region" description="Helical" evidence="1">
    <location>
        <begin position="84"/>
        <end position="112"/>
    </location>
</feature>
<keyword evidence="1" id="KW-0472">Membrane</keyword>
<dbReference type="AlphaFoldDB" id="A0A376BTZ1"/>
<dbReference type="PANTHER" id="PTHR39165">
    <property type="entry name" value="IG HYPOTHETICAL 17883"/>
    <property type="match status" value="1"/>
</dbReference>
<dbReference type="STRING" id="1120980.GCA_000745955_01148"/>
<protein>
    <submittedName>
        <fullName evidence="2">Protein of uncharacterized function (DUF456)</fullName>
    </submittedName>
</protein>
<name>A0A376BTZ1_9NEIS</name>
<feature type="transmembrane region" description="Helical" evidence="1">
    <location>
        <begin position="132"/>
        <end position="155"/>
    </location>
</feature>
<reference evidence="2 3" key="1">
    <citation type="submission" date="2018-06" db="EMBL/GenBank/DDBJ databases">
        <authorList>
            <consortium name="Pathogen Informatics"/>
            <person name="Doyle S."/>
        </authorList>
    </citation>
    <scope>NUCLEOTIDE SEQUENCE [LARGE SCALE GENOMIC DNA]</scope>
    <source>
        <strain evidence="2 3">NCTC10283</strain>
    </source>
</reference>
<dbReference type="InterPro" id="IPR007403">
    <property type="entry name" value="DUF456"/>
</dbReference>
<keyword evidence="1" id="KW-0812">Transmembrane</keyword>